<keyword evidence="2" id="KW-0723">Serine/threonine-protein kinase</keyword>
<dbReference type="EMBL" id="CP001999">
    <property type="protein sequence ID" value="ADG93409.1"/>
    <property type="molecule type" value="Genomic_DNA"/>
</dbReference>
<proteinExistence type="predicted"/>
<dbReference type="Gene3D" id="1.10.510.10">
    <property type="entry name" value="Transferase(Phosphotransferase) domain 1"/>
    <property type="match status" value="1"/>
</dbReference>
<keyword evidence="3" id="KW-1185">Reference proteome</keyword>
<dbReference type="Gene3D" id="3.30.200.20">
    <property type="entry name" value="Phosphorylase Kinase, domain 1"/>
    <property type="match status" value="1"/>
</dbReference>
<dbReference type="PROSITE" id="PS50011">
    <property type="entry name" value="PROTEIN_KINASE_DOM"/>
    <property type="match status" value="1"/>
</dbReference>
<accession>D5V1H5</accession>
<evidence type="ECO:0000259" key="1">
    <source>
        <dbReference type="PROSITE" id="PS50011"/>
    </source>
</evidence>
<dbReference type="RefSeq" id="WP_013135554.1">
    <property type="nucleotide sequence ID" value="NC_014166.1"/>
</dbReference>
<dbReference type="HOGENOM" id="CLU_1131762_0_0_7"/>
<dbReference type="Pfam" id="PF00069">
    <property type="entry name" value="Pkinase"/>
    <property type="match status" value="1"/>
</dbReference>
<dbReference type="eggNOG" id="COG0515">
    <property type="taxonomic scope" value="Bacteria"/>
</dbReference>
<dbReference type="SUPFAM" id="SSF56112">
    <property type="entry name" value="Protein kinase-like (PK-like)"/>
    <property type="match status" value="1"/>
</dbReference>
<dbReference type="GO" id="GO:0005524">
    <property type="term" value="F:ATP binding"/>
    <property type="evidence" value="ECO:0007669"/>
    <property type="project" value="InterPro"/>
</dbReference>
<evidence type="ECO:0000313" key="2">
    <source>
        <dbReference type="EMBL" id="ADG93409.1"/>
    </source>
</evidence>
<dbReference type="InterPro" id="IPR011009">
    <property type="entry name" value="Kinase-like_dom_sf"/>
</dbReference>
<keyword evidence="2" id="KW-0418">Kinase</keyword>
<reference evidence="2" key="1">
    <citation type="journal article" date="2010" name="Stand. Genomic Sci.">
        <title>Complete genome sequence of Arcobacter nitrofigilis type strain (CI).</title>
        <authorList>
            <person name="Pati A."/>
            <person name="Gronow S."/>
            <person name="Lapidus A."/>
            <person name="Copeland A."/>
            <person name="Glavina Del Rio T."/>
            <person name="Nolan M."/>
            <person name="Lucas S."/>
            <person name="Tice H."/>
            <person name="Cheng J.F."/>
            <person name="Han C."/>
            <person name="Chertkov O."/>
            <person name="Bruce D."/>
            <person name="Tapia R."/>
            <person name="Goodwin L."/>
            <person name="Pitluck S."/>
            <person name="Liolios K."/>
            <person name="Ivanova N."/>
            <person name="Mavromatis K."/>
            <person name="Chen A."/>
            <person name="Palaniappan K."/>
            <person name="Land M."/>
            <person name="Hauser L."/>
            <person name="Chang Y.J."/>
            <person name="Jeffries C.D."/>
            <person name="Detter J.C."/>
            <person name="Rohde M."/>
            <person name="Goker M."/>
            <person name="Bristow J."/>
            <person name="Eisen J.A."/>
            <person name="Markowitz V."/>
            <person name="Hugenholtz P."/>
            <person name="Klenk H.P."/>
            <person name="Kyrpides N.C."/>
        </authorList>
    </citation>
    <scope>NUCLEOTIDE SEQUENCE [LARGE SCALE GENOMIC DNA]</scope>
    <source>
        <strain evidence="2">DSM 7299</strain>
    </source>
</reference>
<dbReference type="KEGG" id="ant:Arnit_1755"/>
<dbReference type="CDD" id="cd14014">
    <property type="entry name" value="STKc_PknB_like"/>
    <property type="match status" value="1"/>
</dbReference>
<dbReference type="GO" id="GO:0005737">
    <property type="term" value="C:cytoplasm"/>
    <property type="evidence" value="ECO:0007669"/>
    <property type="project" value="TreeGrafter"/>
</dbReference>
<dbReference type="AlphaFoldDB" id="D5V1H5"/>
<evidence type="ECO:0000313" key="3">
    <source>
        <dbReference type="Proteomes" id="UP000000939"/>
    </source>
</evidence>
<dbReference type="STRING" id="572480.Arnit_1755"/>
<name>D5V1H5_ARCNC</name>
<feature type="domain" description="Protein kinase" evidence="1">
    <location>
        <begin position="24"/>
        <end position="289"/>
    </location>
</feature>
<gene>
    <name evidence="2" type="ordered locus">Arnit_1755</name>
</gene>
<dbReference type="PANTHER" id="PTHR24348">
    <property type="entry name" value="SERINE/THREONINE-PROTEIN KINASE UNC-51-RELATED"/>
    <property type="match status" value="1"/>
</dbReference>
<keyword evidence="2" id="KW-0808">Transferase</keyword>
<dbReference type="Proteomes" id="UP000000939">
    <property type="component" value="Chromosome"/>
</dbReference>
<organism evidence="2 3">
    <name type="scientific">Arcobacter nitrofigilis (strain ATCC 33309 / DSM 7299 / CCUG 15893 / LMG 7604 / NCTC 12251 / CI)</name>
    <name type="common">Campylobacter nitrofigilis</name>
    <dbReference type="NCBI Taxonomy" id="572480"/>
    <lineage>
        <taxon>Bacteria</taxon>
        <taxon>Pseudomonadati</taxon>
        <taxon>Campylobacterota</taxon>
        <taxon>Epsilonproteobacteria</taxon>
        <taxon>Campylobacterales</taxon>
        <taxon>Arcobacteraceae</taxon>
        <taxon>Arcobacter</taxon>
    </lineage>
</organism>
<dbReference type="InterPro" id="IPR045269">
    <property type="entry name" value="Atg1-like"/>
</dbReference>
<protein>
    <submittedName>
        <fullName evidence="2">Serine/threonine protein kinase</fullName>
    </submittedName>
</protein>
<sequence>MKKTFKENIKCIKKENISILNNRYILGEEIGRGGLSIVHKSLDLYNEYFNVKSNIAIKIPTKELLTKKQIEDFVFSEYLFLKELNNENIVKVLDYGIDKKSNIPYLVLEYLEGKLLSQLPIPTLSKKFKINLFIDLFTSLLYIHKKGIIHADINPSNIIISQNQKSKIFDFGISQYVDATDKIQLDYKQFKGFSPQYCAPEILNGEKPSFESDIFSFAVMMYELFTLKLPYSKNSLELINHKFTNKELENIPFFLRFWFKKTLNSNPKTRINNNFVYFLTKNKQISNFLIVI</sequence>
<dbReference type="OrthoDB" id="9801841at2"/>
<dbReference type="InterPro" id="IPR000719">
    <property type="entry name" value="Prot_kinase_dom"/>
</dbReference>
<dbReference type="GO" id="GO:0004674">
    <property type="term" value="F:protein serine/threonine kinase activity"/>
    <property type="evidence" value="ECO:0007669"/>
    <property type="project" value="UniProtKB-KW"/>
</dbReference>